<organism evidence="2 3">
    <name type="scientific">Faecalicatena faecalis</name>
    <dbReference type="NCBI Taxonomy" id="2726362"/>
    <lineage>
        <taxon>Bacteria</taxon>
        <taxon>Bacillati</taxon>
        <taxon>Bacillota</taxon>
        <taxon>Clostridia</taxon>
        <taxon>Lachnospirales</taxon>
        <taxon>Lachnospiraceae</taxon>
        <taxon>Faecalicatena</taxon>
    </lineage>
</organism>
<accession>A0ABS6D1U7</accession>
<gene>
    <name evidence="2" type="ORF">HGO97_006610</name>
</gene>
<comment type="caution">
    <text evidence="2">The sequence shown here is derived from an EMBL/GenBank/DDBJ whole genome shotgun (WGS) entry which is preliminary data.</text>
</comment>
<dbReference type="EMBL" id="JABACJ020000004">
    <property type="protein sequence ID" value="MBU3875483.1"/>
    <property type="molecule type" value="Genomic_DNA"/>
</dbReference>
<keyword evidence="1" id="KW-0472">Membrane</keyword>
<dbReference type="Proteomes" id="UP000723714">
    <property type="component" value="Unassembled WGS sequence"/>
</dbReference>
<evidence type="ECO:0000256" key="1">
    <source>
        <dbReference type="SAM" id="Phobius"/>
    </source>
</evidence>
<keyword evidence="1" id="KW-1133">Transmembrane helix</keyword>
<keyword evidence="1" id="KW-0812">Transmembrane</keyword>
<sequence>METAISKKENTAMDYLGYALYAFGGLGIEILLMMLETNLWGISNNQWTISQNLIHWTVTCLIWGVLAFLLLKQIPKQRPKIKKGNAGAAGLIILVSIVYTTYVWNGLKPIIEFTNNGLFKFVVQYVYYACESILILLIIVFGQMFFEKMVGRKSHLPAGSIILALTWGLIHILTQGISTGVYACIQACLFGFVYLALNKRIAISYVAIAFMFML</sequence>
<dbReference type="RefSeq" id="WP_216240519.1">
    <property type="nucleotide sequence ID" value="NZ_JABACJ020000004.1"/>
</dbReference>
<feature type="transmembrane region" description="Helical" evidence="1">
    <location>
        <begin position="125"/>
        <end position="146"/>
    </location>
</feature>
<protein>
    <recommendedName>
        <fullName evidence="4">CAAX prenyl protease-like protein</fullName>
    </recommendedName>
</protein>
<feature type="transmembrane region" description="Helical" evidence="1">
    <location>
        <begin position="12"/>
        <end position="33"/>
    </location>
</feature>
<proteinExistence type="predicted"/>
<reference evidence="2 3" key="1">
    <citation type="submission" date="2021-06" db="EMBL/GenBank/DDBJ databases">
        <title>Faecalicatena sp. nov. isolated from porcine feces.</title>
        <authorList>
            <person name="Oh B.S."/>
            <person name="Lee J.H."/>
        </authorList>
    </citation>
    <scope>NUCLEOTIDE SEQUENCE [LARGE SCALE GENOMIC DNA]</scope>
    <source>
        <strain evidence="2 3">AGMB00832</strain>
    </source>
</reference>
<feature type="transmembrane region" description="Helical" evidence="1">
    <location>
        <begin position="86"/>
        <end position="105"/>
    </location>
</feature>
<keyword evidence="3" id="KW-1185">Reference proteome</keyword>
<feature type="transmembrane region" description="Helical" evidence="1">
    <location>
        <begin position="158"/>
        <end position="174"/>
    </location>
</feature>
<evidence type="ECO:0008006" key="4">
    <source>
        <dbReference type="Google" id="ProtNLM"/>
    </source>
</evidence>
<evidence type="ECO:0000313" key="3">
    <source>
        <dbReference type="Proteomes" id="UP000723714"/>
    </source>
</evidence>
<name>A0ABS6D1U7_9FIRM</name>
<feature type="transmembrane region" description="Helical" evidence="1">
    <location>
        <begin position="180"/>
        <end position="197"/>
    </location>
</feature>
<feature type="transmembrane region" description="Helical" evidence="1">
    <location>
        <begin position="53"/>
        <end position="74"/>
    </location>
</feature>
<evidence type="ECO:0000313" key="2">
    <source>
        <dbReference type="EMBL" id="MBU3875483.1"/>
    </source>
</evidence>